<sequence>MNQQNLPNATAVLVLGIFSIVGCCCYGVPGIIAGIIGLVLYNKDKTLYLQNPSQYLNYSNLNTGRILCIIGLALSALNILCIIILIATGGWEAYMQQMNELKNMGR</sequence>
<evidence type="ECO:0000313" key="3">
    <source>
        <dbReference type="Proteomes" id="UP001208114"/>
    </source>
</evidence>
<dbReference type="Proteomes" id="UP001208114">
    <property type="component" value="Unassembled WGS sequence"/>
</dbReference>
<gene>
    <name evidence="2" type="ORF">N0B16_11115</name>
</gene>
<dbReference type="Pfam" id="PF07666">
    <property type="entry name" value="MpPF26"/>
    <property type="match status" value="1"/>
</dbReference>
<evidence type="ECO:0000256" key="1">
    <source>
        <dbReference type="SAM" id="Phobius"/>
    </source>
</evidence>
<feature type="transmembrane region" description="Helical" evidence="1">
    <location>
        <begin position="12"/>
        <end position="41"/>
    </location>
</feature>
<protein>
    <submittedName>
        <fullName evidence="2">CCC motif membrane protein</fullName>
    </submittedName>
</protein>
<feature type="transmembrane region" description="Helical" evidence="1">
    <location>
        <begin position="66"/>
        <end position="91"/>
    </location>
</feature>
<keyword evidence="1" id="KW-1133">Transmembrane helix</keyword>
<dbReference type="NCBIfam" id="NF040945">
    <property type="entry name" value="CCC_membrane"/>
    <property type="match status" value="1"/>
</dbReference>
<keyword evidence="1" id="KW-0472">Membrane</keyword>
<dbReference type="RefSeq" id="WP_262991009.1">
    <property type="nucleotide sequence ID" value="NZ_JAOTEN010000003.1"/>
</dbReference>
<name>A0ABT2W183_9FLAO</name>
<organism evidence="2 3">
    <name type="scientific">Chryseobacterium gilvum</name>
    <dbReference type="NCBI Taxonomy" id="2976534"/>
    <lineage>
        <taxon>Bacteria</taxon>
        <taxon>Pseudomonadati</taxon>
        <taxon>Bacteroidota</taxon>
        <taxon>Flavobacteriia</taxon>
        <taxon>Flavobacteriales</taxon>
        <taxon>Weeksellaceae</taxon>
        <taxon>Chryseobacterium group</taxon>
        <taxon>Chryseobacterium</taxon>
    </lineage>
</organism>
<evidence type="ECO:0000313" key="2">
    <source>
        <dbReference type="EMBL" id="MCU7614987.1"/>
    </source>
</evidence>
<reference evidence="3" key="1">
    <citation type="submission" date="2023-07" db="EMBL/GenBank/DDBJ databases">
        <title>Chryseobacterium sp. GMJ5 Genome sequencing and assembly.</title>
        <authorList>
            <person name="Jung Y."/>
        </authorList>
    </citation>
    <scope>NUCLEOTIDE SEQUENCE [LARGE SCALE GENOMIC DNA]</scope>
    <source>
        <strain evidence="3">GMJ5</strain>
    </source>
</reference>
<dbReference type="InterPro" id="IPR011655">
    <property type="entry name" value="MpPF26"/>
</dbReference>
<keyword evidence="1" id="KW-0812">Transmembrane</keyword>
<dbReference type="EMBL" id="JAOTEN010000003">
    <property type="protein sequence ID" value="MCU7614987.1"/>
    <property type="molecule type" value="Genomic_DNA"/>
</dbReference>
<proteinExistence type="predicted"/>
<comment type="caution">
    <text evidence="2">The sequence shown here is derived from an EMBL/GenBank/DDBJ whole genome shotgun (WGS) entry which is preliminary data.</text>
</comment>
<keyword evidence="3" id="KW-1185">Reference proteome</keyword>
<accession>A0ABT2W183</accession>